<keyword evidence="2" id="KW-0732">Signal</keyword>
<keyword evidence="4" id="KW-1185">Reference proteome</keyword>
<proteinExistence type="predicted"/>
<organism evidence="3 4">
    <name type="scientific">Jannaschia faecimaris</name>
    <dbReference type="NCBI Taxonomy" id="1244108"/>
    <lineage>
        <taxon>Bacteria</taxon>
        <taxon>Pseudomonadati</taxon>
        <taxon>Pseudomonadota</taxon>
        <taxon>Alphaproteobacteria</taxon>
        <taxon>Rhodobacterales</taxon>
        <taxon>Roseobacteraceae</taxon>
        <taxon>Jannaschia</taxon>
    </lineage>
</organism>
<reference evidence="4" key="1">
    <citation type="submission" date="2016-10" db="EMBL/GenBank/DDBJ databases">
        <authorList>
            <person name="Varghese N."/>
            <person name="Submissions S."/>
        </authorList>
    </citation>
    <scope>NUCLEOTIDE SEQUENCE [LARGE SCALE GENOMIC DNA]</scope>
    <source>
        <strain evidence="4">DSM 100420</strain>
    </source>
</reference>
<dbReference type="AlphaFoldDB" id="A0A1H3U8N7"/>
<feature type="signal peptide" evidence="2">
    <location>
        <begin position="1"/>
        <end position="29"/>
    </location>
</feature>
<gene>
    <name evidence="3" type="ORF">SAMN05444004_1257</name>
</gene>
<evidence type="ECO:0000256" key="2">
    <source>
        <dbReference type="SAM" id="SignalP"/>
    </source>
</evidence>
<feature type="region of interest" description="Disordered" evidence="1">
    <location>
        <begin position="36"/>
        <end position="57"/>
    </location>
</feature>
<sequence length="57" mass="5994">MKNQTKIIIVTAPLSIAILAAVSSASSFSAVLGGSSGTNFSESASQDIWTPRRWKNP</sequence>
<protein>
    <submittedName>
        <fullName evidence="3">Uncharacterized protein</fullName>
    </submittedName>
</protein>
<dbReference type="Proteomes" id="UP000198914">
    <property type="component" value="Unassembled WGS sequence"/>
</dbReference>
<evidence type="ECO:0000313" key="3">
    <source>
        <dbReference type="EMBL" id="SDZ58165.1"/>
    </source>
</evidence>
<name>A0A1H3U8N7_9RHOB</name>
<feature type="chain" id="PRO_5011592915" evidence="2">
    <location>
        <begin position="30"/>
        <end position="57"/>
    </location>
</feature>
<dbReference type="EMBL" id="FNPX01000025">
    <property type="protein sequence ID" value="SDZ58165.1"/>
    <property type="molecule type" value="Genomic_DNA"/>
</dbReference>
<evidence type="ECO:0000313" key="4">
    <source>
        <dbReference type="Proteomes" id="UP000198914"/>
    </source>
</evidence>
<dbReference type="STRING" id="1244108.SAMN05444004_1257"/>
<feature type="compositionally biased region" description="Polar residues" evidence="1">
    <location>
        <begin position="38"/>
        <end position="48"/>
    </location>
</feature>
<evidence type="ECO:0000256" key="1">
    <source>
        <dbReference type="SAM" id="MobiDB-lite"/>
    </source>
</evidence>
<accession>A0A1H3U8N7</accession>